<feature type="signal peptide" evidence="1">
    <location>
        <begin position="1"/>
        <end position="20"/>
    </location>
</feature>
<keyword evidence="3" id="KW-1185">Reference proteome</keyword>
<comment type="caution">
    <text evidence="2">The sequence shown here is derived from an EMBL/GenBank/DDBJ whole genome shotgun (WGS) entry which is preliminary data.</text>
</comment>
<sequence>MKKKSFVAICISLVSGLSLSADYKADTLTKALHYYDKGQTYSDISLKAIFLQNPDSPYSELRKDNAWIINDLAWASAWGDFQQYYNVNLSNQTGYNLITKEAGFTKARSQLFSSEELNPVHNGVRFRDSESNVVRASVVKAQVDPDIFYKAYQIYMYEDDRYSDNIHTLISKLALGAQIVREKSILIPEEEWKVNAIRVDVVDRFMNDVFSLKDIWNSDKEYLLQVLNSSINTEIQPYNLNRKYLRTHYRLARLSSAMIDKYGYVDPPCSRDEHSRYPIETNKRCYVDMTDRALWDWYISEYRQAIVPKQSHSSQQQGILGHLFEVLMPVALVMDGLATVDFFTTSAAGEFSTEAAWTEEEFAASQEGFLTEICSVDLD</sequence>
<dbReference type="Proteomes" id="UP000321922">
    <property type="component" value="Unassembled WGS sequence"/>
</dbReference>
<dbReference type="EMBL" id="BJXJ01000011">
    <property type="protein sequence ID" value="GEM75343.1"/>
    <property type="molecule type" value="Genomic_DNA"/>
</dbReference>
<evidence type="ECO:0000256" key="1">
    <source>
        <dbReference type="SAM" id="SignalP"/>
    </source>
</evidence>
<proteinExistence type="predicted"/>
<evidence type="ECO:0000313" key="2">
    <source>
        <dbReference type="EMBL" id="GEM75343.1"/>
    </source>
</evidence>
<organism evidence="2 3">
    <name type="scientific">Vibrio sagamiensis NBRC 104589</name>
    <dbReference type="NCBI Taxonomy" id="1219064"/>
    <lineage>
        <taxon>Bacteria</taxon>
        <taxon>Pseudomonadati</taxon>
        <taxon>Pseudomonadota</taxon>
        <taxon>Gammaproteobacteria</taxon>
        <taxon>Vibrionales</taxon>
        <taxon>Vibrionaceae</taxon>
        <taxon>Vibrio</taxon>
    </lineage>
</organism>
<dbReference type="AlphaFoldDB" id="A0A511QDG1"/>
<name>A0A511QDG1_9VIBR</name>
<keyword evidence="1" id="KW-0732">Signal</keyword>
<reference evidence="2 3" key="1">
    <citation type="submission" date="2019-07" db="EMBL/GenBank/DDBJ databases">
        <title>Whole genome shotgun sequence of Vibrio sagamiensis NBRC 104589.</title>
        <authorList>
            <person name="Hosoyama A."/>
            <person name="Uohara A."/>
            <person name="Ohji S."/>
            <person name="Ichikawa N."/>
        </authorList>
    </citation>
    <scope>NUCLEOTIDE SEQUENCE [LARGE SCALE GENOMIC DNA]</scope>
    <source>
        <strain evidence="2 3">NBRC 104589</strain>
    </source>
</reference>
<dbReference type="RefSeq" id="WP_039981775.1">
    <property type="nucleotide sequence ID" value="NZ_BAOJ01000066.1"/>
</dbReference>
<dbReference type="OrthoDB" id="8577963at2"/>
<feature type="chain" id="PRO_5021836179" evidence="1">
    <location>
        <begin position="21"/>
        <end position="379"/>
    </location>
</feature>
<accession>A0A511QDG1</accession>
<evidence type="ECO:0000313" key="3">
    <source>
        <dbReference type="Proteomes" id="UP000321922"/>
    </source>
</evidence>
<protein>
    <submittedName>
        <fullName evidence="2">Uncharacterized protein</fullName>
    </submittedName>
</protein>
<gene>
    <name evidence="2" type="ORF">VSA01S_14550</name>
</gene>